<dbReference type="KEGG" id="sre:PTSG_04946"/>
<reference evidence="4" key="1">
    <citation type="submission" date="2009-08" db="EMBL/GenBank/DDBJ databases">
        <title>Annotation of Salpingoeca rosetta.</title>
        <authorList>
            <consortium name="The Broad Institute Genome Sequencing Platform"/>
            <person name="Russ C."/>
            <person name="Cuomo C."/>
            <person name="Burger G."/>
            <person name="Gray M.W."/>
            <person name="Holland P.W.H."/>
            <person name="King N."/>
            <person name="Lang F.B.F."/>
            <person name="Roger A.J."/>
            <person name="Ruiz-Trillo I."/>
            <person name="Young S.K."/>
            <person name="Zeng Q."/>
            <person name="Gargeya S."/>
            <person name="Alvarado L."/>
            <person name="Berlin A."/>
            <person name="Chapman S.B."/>
            <person name="Chen Z."/>
            <person name="Freedman E."/>
            <person name="Gellesch M."/>
            <person name="Goldberg J."/>
            <person name="Griggs A."/>
            <person name="Gujja S."/>
            <person name="Heilman E."/>
            <person name="Heiman D."/>
            <person name="Howarth C."/>
            <person name="Mehta T."/>
            <person name="Neiman D."/>
            <person name="Pearson M."/>
            <person name="Roberts A."/>
            <person name="Saif S."/>
            <person name="Shea T."/>
            <person name="Shenoy N."/>
            <person name="Sisk P."/>
            <person name="Stolte C."/>
            <person name="Sykes S."/>
            <person name="White J."/>
            <person name="Yandava C."/>
            <person name="Haas B."/>
            <person name="Nusbaum C."/>
            <person name="Birren B."/>
        </authorList>
    </citation>
    <scope>NUCLEOTIDE SEQUENCE [LARGE SCALE GENOMIC DNA]</scope>
    <source>
        <strain evidence="4">ATCC 50818</strain>
    </source>
</reference>
<accession>F2U927</accession>
<dbReference type="PANTHER" id="PTHR45690">
    <property type="entry name" value="NACHT, LRR AND PYD DOMAINS-CONTAINING PROTEIN 12"/>
    <property type="match status" value="1"/>
</dbReference>
<comment type="subcellular location">
    <subcellularLocation>
        <location evidence="1">Cytoplasm</location>
    </subcellularLocation>
</comment>
<keyword evidence="5" id="KW-1185">Reference proteome</keyword>
<evidence type="ECO:0000256" key="3">
    <source>
        <dbReference type="ARBA" id="ARBA00022737"/>
    </source>
</evidence>
<dbReference type="AlphaFoldDB" id="F2U927"/>
<dbReference type="RefSeq" id="XP_004994261.1">
    <property type="nucleotide sequence ID" value="XM_004994204.1"/>
</dbReference>
<dbReference type="InterPro" id="IPR050637">
    <property type="entry name" value="NLRP_innate_immun_reg"/>
</dbReference>
<dbReference type="InterPro" id="IPR032675">
    <property type="entry name" value="LRR_dom_sf"/>
</dbReference>
<dbReference type="InterPro" id="IPR001611">
    <property type="entry name" value="Leu-rich_rpt"/>
</dbReference>
<dbReference type="EMBL" id="GL832965">
    <property type="protein sequence ID" value="EGD73230.1"/>
    <property type="molecule type" value="Genomic_DNA"/>
</dbReference>
<keyword evidence="2" id="KW-0963">Cytoplasm</keyword>
<dbReference type="InParanoid" id="F2U927"/>
<gene>
    <name evidence="4" type="ORF">PTSG_04946</name>
</gene>
<evidence type="ECO:0000256" key="2">
    <source>
        <dbReference type="ARBA" id="ARBA00022490"/>
    </source>
</evidence>
<sequence length="249" mass="27503">MSANLGGQLVRLRRALDAAQASDGEADLRHEAMSPPIVAWLCQHLVDRQNVHNLWMHHCSLRDAGFETLVRGLGKTGVNHLSLPCNDITDHGLIAVEAWLSRTSEVGELHYLSLRDNRLTSSCAAALGNLVQRLQIRDLSLEDMPSLGDSVAKVLFDLAEQASCKLHNLALHNCGLTDASLRYLQHALQRTRCLQELTLAGNRFSASACKELLLSIPQHTTLRFITLPAFLRNDVQPHVPPHVGVEWIG</sequence>
<dbReference type="GO" id="GO:0005737">
    <property type="term" value="C:cytoplasm"/>
    <property type="evidence" value="ECO:0007669"/>
    <property type="project" value="UniProtKB-SubCell"/>
</dbReference>
<dbReference type="OrthoDB" id="120976at2759"/>
<organism evidence="5">
    <name type="scientific">Salpingoeca rosetta (strain ATCC 50818 / BSB-021)</name>
    <dbReference type="NCBI Taxonomy" id="946362"/>
    <lineage>
        <taxon>Eukaryota</taxon>
        <taxon>Choanoflagellata</taxon>
        <taxon>Craspedida</taxon>
        <taxon>Salpingoecidae</taxon>
        <taxon>Salpingoeca</taxon>
    </lineage>
</organism>
<dbReference type="PANTHER" id="PTHR45690:SF19">
    <property type="entry name" value="NACHT, LRR AND PYD DOMAINS-CONTAINING PROTEIN 3"/>
    <property type="match status" value="1"/>
</dbReference>
<dbReference type="SUPFAM" id="SSF52047">
    <property type="entry name" value="RNI-like"/>
    <property type="match status" value="1"/>
</dbReference>
<dbReference type="Gene3D" id="3.80.10.10">
    <property type="entry name" value="Ribonuclease Inhibitor"/>
    <property type="match status" value="1"/>
</dbReference>
<keyword evidence="3" id="KW-0677">Repeat</keyword>
<evidence type="ECO:0000256" key="1">
    <source>
        <dbReference type="ARBA" id="ARBA00004496"/>
    </source>
</evidence>
<protein>
    <submittedName>
        <fullName evidence="4">Uncharacterized protein</fullName>
    </submittedName>
</protein>
<dbReference type="GeneID" id="16074840"/>
<evidence type="ECO:0000313" key="4">
    <source>
        <dbReference type="EMBL" id="EGD73230.1"/>
    </source>
</evidence>
<dbReference type="Proteomes" id="UP000007799">
    <property type="component" value="Unassembled WGS sequence"/>
</dbReference>
<dbReference type="SMART" id="SM00368">
    <property type="entry name" value="LRR_RI"/>
    <property type="match status" value="4"/>
</dbReference>
<evidence type="ECO:0000313" key="5">
    <source>
        <dbReference type="Proteomes" id="UP000007799"/>
    </source>
</evidence>
<name>F2U927_SALR5</name>
<dbReference type="Pfam" id="PF00560">
    <property type="entry name" value="LRR_1"/>
    <property type="match status" value="1"/>
</dbReference>
<proteinExistence type="predicted"/>